<dbReference type="CDD" id="cd15457">
    <property type="entry name" value="NADAR"/>
    <property type="match status" value="1"/>
</dbReference>
<evidence type="ECO:0000259" key="1">
    <source>
        <dbReference type="Pfam" id="PF08719"/>
    </source>
</evidence>
<comment type="caution">
    <text evidence="2">The sequence shown here is derived from an EMBL/GenBank/DDBJ whole genome shotgun (WGS) entry which is preliminary data.</text>
</comment>
<name>A0AAW2YKA5_9EUKA</name>
<organism evidence="2 3">
    <name type="scientific">Acrasis kona</name>
    <dbReference type="NCBI Taxonomy" id="1008807"/>
    <lineage>
        <taxon>Eukaryota</taxon>
        <taxon>Discoba</taxon>
        <taxon>Heterolobosea</taxon>
        <taxon>Tetramitia</taxon>
        <taxon>Eutetramitia</taxon>
        <taxon>Acrasidae</taxon>
        <taxon>Acrasis</taxon>
    </lineage>
</organism>
<evidence type="ECO:0000313" key="3">
    <source>
        <dbReference type="Proteomes" id="UP001431209"/>
    </source>
</evidence>
<dbReference type="AlphaFoldDB" id="A0AAW2YKA5"/>
<dbReference type="InterPro" id="IPR012816">
    <property type="entry name" value="NADAR"/>
</dbReference>
<sequence>MGGPALIDGRLVNATDNFHKANFVVDGISYCSSENYFQCVKCIDSEEREHVRMSGPDWDAWRAGSTVKLRPDWEKIKVRTMYTGCKSKYKQNPDLKAELISTKGEIKFNASATFWCLWNEKITTLLREELKEPDQRNEAIINDIWHQIQKYEEQNDLVTCDG</sequence>
<dbReference type="Pfam" id="PF08719">
    <property type="entry name" value="NADAR"/>
    <property type="match status" value="1"/>
</dbReference>
<evidence type="ECO:0000313" key="2">
    <source>
        <dbReference type="EMBL" id="KAL0477029.1"/>
    </source>
</evidence>
<reference evidence="2 3" key="1">
    <citation type="submission" date="2024-03" db="EMBL/GenBank/DDBJ databases">
        <title>The Acrasis kona genome and developmental transcriptomes reveal deep origins of eukaryotic multicellular pathways.</title>
        <authorList>
            <person name="Sheikh S."/>
            <person name="Fu C.-J."/>
            <person name="Brown M.W."/>
            <person name="Baldauf S.L."/>
        </authorList>
    </citation>
    <scope>NUCLEOTIDE SEQUENCE [LARGE SCALE GENOMIC DNA]</scope>
    <source>
        <strain evidence="2 3">ATCC MYA-3509</strain>
    </source>
</reference>
<dbReference type="Gene3D" id="1.10.357.40">
    <property type="entry name" value="YbiA-like"/>
    <property type="match status" value="1"/>
</dbReference>
<accession>A0AAW2YKA5</accession>
<gene>
    <name evidence="2" type="ORF">AKO1_006396</name>
</gene>
<keyword evidence="3" id="KW-1185">Reference proteome</keyword>
<dbReference type="Proteomes" id="UP001431209">
    <property type="component" value="Unassembled WGS sequence"/>
</dbReference>
<feature type="domain" description="NADAR" evidence="1">
    <location>
        <begin position="17"/>
        <end position="111"/>
    </location>
</feature>
<dbReference type="EMBL" id="JAOPGA020000133">
    <property type="protein sequence ID" value="KAL0477029.1"/>
    <property type="molecule type" value="Genomic_DNA"/>
</dbReference>
<dbReference type="SUPFAM" id="SSF143990">
    <property type="entry name" value="YbiA-like"/>
    <property type="match status" value="1"/>
</dbReference>
<dbReference type="InterPro" id="IPR037238">
    <property type="entry name" value="YbiA-like_sf"/>
</dbReference>
<protein>
    <recommendedName>
        <fullName evidence="1">NADAR domain-containing protein</fullName>
    </recommendedName>
</protein>
<proteinExistence type="predicted"/>